<proteinExistence type="predicted"/>
<evidence type="ECO:0000256" key="1">
    <source>
        <dbReference type="SAM" id="Phobius"/>
    </source>
</evidence>
<name>A0AAV4V4F0_CAEEX</name>
<evidence type="ECO:0000313" key="3">
    <source>
        <dbReference type="Proteomes" id="UP001054945"/>
    </source>
</evidence>
<keyword evidence="1" id="KW-0812">Transmembrane</keyword>
<dbReference type="AlphaFoldDB" id="A0AAV4V4F0"/>
<sequence>MVGRWKDIVYENGASQNLRPTIPQRSMDSEGSCFLKNLVVLVVRNCPSAVLRKFYFRLRRRHSNFWIEYIFETVAILEIGLVIYQADLRRFITEILSMD</sequence>
<protein>
    <submittedName>
        <fullName evidence="2">Uncharacterized protein</fullName>
    </submittedName>
</protein>
<comment type="caution">
    <text evidence="2">The sequence shown here is derived from an EMBL/GenBank/DDBJ whole genome shotgun (WGS) entry which is preliminary data.</text>
</comment>
<dbReference type="Proteomes" id="UP001054945">
    <property type="component" value="Unassembled WGS sequence"/>
</dbReference>
<accession>A0AAV4V4F0</accession>
<organism evidence="2 3">
    <name type="scientific">Caerostris extrusa</name>
    <name type="common">Bark spider</name>
    <name type="synonym">Caerostris bankana</name>
    <dbReference type="NCBI Taxonomy" id="172846"/>
    <lineage>
        <taxon>Eukaryota</taxon>
        <taxon>Metazoa</taxon>
        <taxon>Ecdysozoa</taxon>
        <taxon>Arthropoda</taxon>
        <taxon>Chelicerata</taxon>
        <taxon>Arachnida</taxon>
        <taxon>Araneae</taxon>
        <taxon>Araneomorphae</taxon>
        <taxon>Entelegynae</taxon>
        <taxon>Araneoidea</taxon>
        <taxon>Araneidae</taxon>
        <taxon>Caerostris</taxon>
    </lineage>
</organism>
<keyword evidence="1" id="KW-0472">Membrane</keyword>
<evidence type="ECO:0000313" key="2">
    <source>
        <dbReference type="EMBL" id="GIY65151.1"/>
    </source>
</evidence>
<keyword evidence="1" id="KW-1133">Transmembrane helix</keyword>
<dbReference type="EMBL" id="BPLR01013967">
    <property type="protein sequence ID" value="GIY65151.1"/>
    <property type="molecule type" value="Genomic_DNA"/>
</dbReference>
<feature type="transmembrane region" description="Helical" evidence="1">
    <location>
        <begin position="66"/>
        <end position="86"/>
    </location>
</feature>
<gene>
    <name evidence="2" type="ORF">CEXT_423451</name>
</gene>
<reference evidence="2 3" key="1">
    <citation type="submission" date="2021-06" db="EMBL/GenBank/DDBJ databases">
        <title>Caerostris extrusa draft genome.</title>
        <authorList>
            <person name="Kono N."/>
            <person name="Arakawa K."/>
        </authorList>
    </citation>
    <scope>NUCLEOTIDE SEQUENCE [LARGE SCALE GENOMIC DNA]</scope>
</reference>
<keyword evidence="3" id="KW-1185">Reference proteome</keyword>